<feature type="region of interest" description="Disordered" evidence="1">
    <location>
        <begin position="23"/>
        <end position="45"/>
    </location>
</feature>
<name>A0A8E2ARM3_9APHY</name>
<gene>
    <name evidence="2" type="ORF">OBBRIDRAFT_211630</name>
</gene>
<reference evidence="2 3" key="1">
    <citation type="submission" date="2016-07" db="EMBL/GenBank/DDBJ databases">
        <title>Draft genome of the white-rot fungus Obba rivulosa 3A-2.</title>
        <authorList>
            <consortium name="DOE Joint Genome Institute"/>
            <person name="Miettinen O."/>
            <person name="Riley R."/>
            <person name="Acob R."/>
            <person name="Barry K."/>
            <person name="Cullen D."/>
            <person name="De Vries R."/>
            <person name="Hainaut M."/>
            <person name="Hatakka A."/>
            <person name="Henrissat B."/>
            <person name="Hilden K."/>
            <person name="Kuo R."/>
            <person name="Labutti K."/>
            <person name="Lipzen A."/>
            <person name="Makela M.R."/>
            <person name="Sandor L."/>
            <person name="Spatafora J.W."/>
            <person name="Grigoriev I.V."/>
            <person name="Hibbett D.S."/>
        </authorList>
    </citation>
    <scope>NUCLEOTIDE SEQUENCE [LARGE SCALE GENOMIC DNA]</scope>
    <source>
        <strain evidence="2 3">3A-2</strain>
    </source>
</reference>
<keyword evidence="3" id="KW-1185">Reference proteome</keyword>
<organism evidence="2 3">
    <name type="scientific">Obba rivulosa</name>
    <dbReference type="NCBI Taxonomy" id="1052685"/>
    <lineage>
        <taxon>Eukaryota</taxon>
        <taxon>Fungi</taxon>
        <taxon>Dikarya</taxon>
        <taxon>Basidiomycota</taxon>
        <taxon>Agaricomycotina</taxon>
        <taxon>Agaricomycetes</taxon>
        <taxon>Polyporales</taxon>
        <taxon>Gelatoporiaceae</taxon>
        <taxon>Obba</taxon>
    </lineage>
</organism>
<evidence type="ECO:0000313" key="3">
    <source>
        <dbReference type="Proteomes" id="UP000250043"/>
    </source>
</evidence>
<dbReference type="EMBL" id="KV722516">
    <property type="protein sequence ID" value="OCH86699.1"/>
    <property type="molecule type" value="Genomic_DNA"/>
</dbReference>
<sequence length="172" mass="18919">MSKICANVIKAPCLWPMTHRSPQLSVGPSGGPPTLAEPLSTGSAKPAVTPVLPGTNIARQHPDPGPQHQAWLSISRYSSAAWRTQEISQSERHPPCRVSHTRARGARFAGPAMQINACGDPCNACKQRKSATEGMNNYLEPRESMLYRDWTVWNAPRYRAIDVVMGFDARSR</sequence>
<proteinExistence type="predicted"/>
<accession>A0A8E2ARM3</accession>
<dbReference type="Proteomes" id="UP000250043">
    <property type="component" value="Unassembled WGS sequence"/>
</dbReference>
<protein>
    <submittedName>
        <fullName evidence="2">Uncharacterized protein</fullName>
    </submittedName>
</protein>
<evidence type="ECO:0000256" key="1">
    <source>
        <dbReference type="SAM" id="MobiDB-lite"/>
    </source>
</evidence>
<dbReference type="AlphaFoldDB" id="A0A8E2ARM3"/>
<evidence type="ECO:0000313" key="2">
    <source>
        <dbReference type="EMBL" id="OCH86699.1"/>
    </source>
</evidence>